<dbReference type="EMBL" id="JARTLI010000059">
    <property type="protein sequence ID" value="MED5053724.1"/>
    <property type="molecule type" value="Genomic_DNA"/>
</dbReference>
<gene>
    <name evidence="1" type="ORF">P9850_18290</name>
</gene>
<reference evidence="1 2" key="1">
    <citation type="submission" date="2023-03" db="EMBL/GenBank/DDBJ databases">
        <title>Bacillus Genome Sequencing.</title>
        <authorList>
            <person name="Dunlap C."/>
        </authorList>
    </citation>
    <scope>NUCLEOTIDE SEQUENCE [LARGE SCALE GENOMIC DNA]</scope>
    <source>
        <strain evidence="1 2">NRS-38</strain>
    </source>
</reference>
<dbReference type="InterPro" id="IPR036163">
    <property type="entry name" value="HMA_dom_sf"/>
</dbReference>
<dbReference type="SUPFAM" id="SSF55008">
    <property type="entry name" value="HMA, heavy metal-associated domain"/>
    <property type="match status" value="1"/>
</dbReference>
<organism evidence="1 2">
    <name type="scientific">Anoxybacteroides rupiense</name>
    <dbReference type="NCBI Taxonomy" id="311460"/>
    <lineage>
        <taxon>Bacteria</taxon>
        <taxon>Bacillati</taxon>
        <taxon>Bacillota</taxon>
        <taxon>Bacilli</taxon>
        <taxon>Bacillales</taxon>
        <taxon>Anoxybacillaceae</taxon>
        <taxon>Anoxybacteroides</taxon>
    </lineage>
</organism>
<dbReference type="AlphaFoldDB" id="A0ABD5J116"/>
<dbReference type="RefSeq" id="WP_328219485.1">
    <property type="nucleotide sequence ID" value="NZ_JARTLI010000059.1"/>
</dbReference>
<accession>A0ABD5J116</accession>
<comment type="caution">
    <text evidence="1">The sequence shown here is derived from an EMBL/GenBank/DDBJ whole genome shotgun (WGS) entry which is preliminary data.</text>
</comment>
<evidence type="ECO:0000313" key="2">
    <source>
        <dbReference type="Proteomes" id="UP001339962"/>
    </source>
</evidence>
<name>A0ABD5J116_9BACL</name>
<proteinExistence type="predicted"/>
<dbReference type="Proteomes" id="UP001339962">
    <property type="component" value="Unassembled WGS sequence"/>
</dbReference>
<dbReference type="Gene3D" id="3.30.70.100">
    <property type="match status" value="1"/>
</dbReference>
<protein>
    <recommendedName>
        <fullName evidence="3">HMA domain-containing protein</fullName>
    </recommendedName>
</protein>
<evidence type="ECO:0000313" key="1">
    <source>
        <dbReference type="EMBL" id="MED5053724.1"/>
    </source>
</evidence>
<sequence>MFGYTSVWRHLPLSRICVVLNNRSAVSQHDFMKYGAAAYLPAVQWFNHFQVCMDATKEIMNLKEKSMSEATFFVTEAVSQQPIQQIEQLLNSLEGVERVLIDTADGEIKVEFDDKKISKEQMMITLQQHHFHIQ</sequence>
<evidence type="ECO:0008006" key="3">
    <source>
        <dbReference type="Google" id="ProtNLM"/>
    </source>
</evidence>